<dbReference type="PANTHER" id="PTHR43563">
    <property type="entry name" value="AMINE OXIDASE"/>
    <property type="match status" value="1"/>
</dbReference>
<dbReference type="EMBL" id="MN740404">
    <property type="protein sequence ID" value="QHU04763.1"/>
    <property type="molecule type" value="Genomic_DNA"/>
</dbReference>
<sequence length="411" mass="46932">MYDTIIIGGGIAGLYAAYKLIKKTPSIKILVLERNRTGYLGGRAGNADFAGTSVVTGAGIGRKKKDKLLIKLVKELGISMYEFETKPAYSTVLESRQKCMVKETFQHLKSEYKEAKHSHLTFKRFATSILTKEQYHQFIMCAGYTDYENESAYDTLHHYGFDDNYTAWTGFSVSWANLVDELAKKIGYKNIKMSQNVLEIEEKNDKATPSSHPFFLVKTKTDQFETQKIIIATTIHSVKTLLKPLITKKQEKIYEQIHSQPFLRVYGKFSKESIPILKMAVPHLIIVPGPLHKIITMDQEKGVYMIAYTDNLPAEMLHEHTKNNKTNRDFFARLVEKSLGLPQTVLELEEIAEWYWEAGTHYYEPLKGVETRKQFIKDGQHPYPNIMVVGEMISQNQGWVQGALESVEAVL</sequence>
<dbReference type="Pfam" id="PF01266">
    <property type="entry name" value="DAO"/>
    <property type="match status" value="1"/>
</dbReference>
<dbReference type="Gene3D" id="3.50.50.60">
    <property type="entry name" value="FAD/NAD(P)-binding domain"/>
    <property type="match status" value="1"/>
</dbReference>
<evidence type="ECO:0000259" key="1">
    <source>
        <dbReference type="Pfam" id="PF01266"/>
    </source>
</evidence>
<dbReference type="AlphaFoldDB" id="A0A6C0JHB4"/>
<reference evidence="2" key="1">
    <citation type="journal article" date="2020" name="Nature">
        <title>Giant virus diversity and host interactions through global metagenomics.</title>
        <authorList>
            <person name="Schulz F."/>
            <person name="Roux S."/>
            <person name="Paez-Espino D."/>
            <person name="Jungbluth S."/>
            <person name="Walsh D.A."/>
            <person name="Denef V.J."/>
            <person name="McMahon K.D."/>
            <person name="Konstantinidis K.T."/>
            <person name="Eloe-Fadrosh E.A."/>
            <person name="Kyrpides N.C."/>
            <person name="Woyke T."/>
        </authorList>
    </citation>
    <scope>NUCLEOTIDE SEQUENCE</scope>
    <source>
        <strain evidence="2">GVMAG-M-3300027708-5</strain>
    </source>
</reference>
<feature type="domain" description="FAD dependent oxidoreductase" evidence="1">
    <location>
        <begin position="3"/>
        <end position="241"/>
    </location>
</feature>
<dbReference type="InterPro" id="IPR036188">
    <property type="entry name" value="FAD/NAD-bd_sf"/>
</dbReference>
<dbReference type="InterPro" id="IPR006076">
    <property type="entry name" value="FAD-dep_OxRdtase"/>
</dbReference>
<name>A0A6C0JHB4_9ZZZZ</name>
<dbReference type="SUPFAM" id="SSF51905">
    <property type="entry name" value="FAD/NAD(P)-binding domain"/>
    <property type="match status" value="1"/>
</dbReference>
<accession>A0A6C0JHB4</accession>
<organism evidence="2">
    <name type="scientific">viral metagenome</name>
    <dbReference type="NCBI Taxonomy" id="1070528"/>
    <lineage>
        <taxon>unclassified sequences</taxon>
        <taxon>metagenomes</taxon>
        <taxon>organismal metagenomes</taxon>
    </lineage>
</organism>
<dbReference type="GO" id="GO:0016491">
    <property type="term" value="F:oxidoreductase activity"/>
    <property type="evidence" value="ECO:0007669"/>
    <property type="project" value="UniProtKB-ARBA"/>
</dbReference>
<evidence type="ECO:0000313" key="2">
    <source>
        <dbReference type="EMBL" id="QHU04763.1"/>
    </source>
</evidence>
<protein>
    <recommendedName>
        <fullName evidence="1">FAD dependent oxidoreductase domain-containing protein</fullName>
    </recommendedName>
</protein>
<dbReference type="InterPro" id="IPR050703">
    <property type="entry name" value="Flavin_MAO"/>
</dbReference>
<dbReference type="PANTHER" id="PTHR43563:SF18">
    <property type="entry name" value="AMINE OXIDASE DOMAIN-CONTAINING PROTEIN"/>
    <property type="match status" value="1"/>
</dbReference>
<proteinExistence type="predicted"/>